<name>A0ABT7EI55_9GAMM</name>
<dbReference type="RefSeq" id="WP_211009830.1">
    <property type="nucleotide sequence ID" value="NZ_JASJUT010000002.1"/>
</dbReference>
<sequence>MMLLHRTSAMNHTESLSDKPATAKKTQERDTQTHMFAKEMSSQVVESELSLALKQKDLSTSRLNDSFLAKAQQTMMFNRLGVNEEKIKEIESQMRELVDRLESGAIEQKEFEKQMSMLQSMLAKEYRGGRDGETEEQLEHP</sequence>
<evidence type="ECO:0000256" key="1">
    <source>
        <dbReference type="SAM" id="Coils"/>
    </source>
</evidence>
<accession>A0ABT7EI55</accession>
<dbReference type="EMBL" id="JASJUT010000002">
    <property type="protein sequence ID" value="MDK2594732.1"/>
    <property type="molecule type" value="Genomic_DNA"/>
</dbReference>
<feature type="region of interest" description="Disordered" evidence="2">
    <location>
        <begin position="1"/>
        <end position="29"/>
    </location>
</feature>
<comment type="caution">
    <text evidence="3">The sequence shown here is derived from an EMBL/GenBank/DDBJ whole genome shotgun (WGS) entry which is preliminary data.</text>
</comment>
<feature type="compositionally biased region" description="Basic and acidic residues" evidence="2">
    <location>
        <begin position="124"/>
        <end position="141"/>
    </location>
</feature>
<evidence type="ECO:0000313" key="4">
    <source>
        <dbReference type="Proteomes" id="UP001231915"/>
    </source>
</evidence>
<evidence type="ECO:0000256" key="2">
    <source>
        <dbReference type="SAM" id="MobiDB-lite"/>
    </source>
</evidence>
<feature type="coiled-coil region" evidence="1">
    <location>
        <begin position="80"/>
        <end position="107"/>
    </location>
</feature>
<dbReference type="Proteomes" id="UP001231915">
    <property type="component" value="Unassembled WGS sequence"/>
</dbReference>
<evidence type="ECO:0000313" key="3">
    <source>
        <dbReference type="EMBL" id="MDK2594732.1"/>
    </source>
</evidence>
<feature type="region of interest" description="Disordered" evidence="2">
    <location>
        <begin position="122"/>
        <end position="141"/>
    </location>
</feature>
<reference evidence="3 4" key="1">
    <citation type="submission" date="2023-05" db="EMBL/GenBank/DDBJ databases">
        <title>Pseudoalteromonas ardens sp. nov., Pseudoalteromonas obscura sp. nov., and Pseudoalteromonas umbrosa sp. nov., isolated from the coral Montipora capitata.</title>
        <authorList>
            <person name="Thomas E.M."/>
            <person name="Smith E.M."/>
            <person name="Papke E."/>
            <person name="Shlafstein M.D."/>
            <person name="Oline D.K."/>
            <person name="Videau P."/>
            <person name="Saw J.H."/>
            <person name="Strangman W.K."/>
            <person name="Ushijima B."/>
        </authorList>
    </citation>
    <scope>NUCLEOTIDE SEQUENCE [LARGE SCALE GENOMIC DNA]</scope>
    <source>
        <strain evidence="3 4">P94</strain>
    </source>
</reference>
<keyword evidence="4" id="KW-1185">Reference proteome</keyword>
<keyword evidence="1" id="KW-0175">Coiled coil</keyword>
<gene>
    <name evidence="3" type="ORF">QNM18_06585</name>
</gene>
<proteinExistence type="predicted"/>
<protein>
    <submittedName>
        <fullName evidence="3">Uncharacterized protein</fullName>
    </submittedName>
</protein>
<organism evidence="3 4">
    <name type="scientific">Pseudoalteromonas obscura</name>
    <dbReference type="NCBI Taxonomy" id="3048491"/>
    <lineage>
        <taxon>Bacteria</taxon>
        <taxon>Pseudomonadati</taxon>
        <taxon>Pseudomonadota</taxon>
        <taxon>Gammaproteobacteria</taxon>
        <taxon>Alteromonadales</taxon>
        <taxon>Pseudoalteromonadaceae</taxon>
        <taxon>Pseudoalteromonas</taxon>
    </lineage>
</organism>